<reference evidence="3 4" key="1">
    <citation type="submission" date="2018-12" db="EMBL/GenBank/DDBJ databases">
        <title>Corynebacterium sanguinis sp. nov., a clinically-associated and environmental corynebacterium.</title>
        <authorList>
            <person name="Gonzales-Siles L."/>
            <person name="Jaen-Luchoro D."/>
            <person name="Cardew S."/>
            <person name="Inganas E."/>
            <person name="Ohlen M."/>
            <person name="Jensie-Markopolous S."/>
            <person name="Pinyeiro-Iglesias B."/>
            <person name="Molin K."/>
            <person name="Skovbjerg S."/>
            <person name="Svensson-Stadler L."/>
            <person name="Funke G."/>
            <person name="Moore E.R.B."/>
        </authorList>
    </citation>
    <scope>NUCLEOTIDE SEQUENCE [LARGE SCALE GENOMIC DNA]</scope>
    <source>
        <strain evidence="3 4">58734</strain>
    </source>
</reference>
<evidence type="ECO:0000256" key="2">
    <source>
        <dbReference type="SAM" id="Phobius"/>
    </source>
</evidence>
<dbReference type="InterPro" id="IPR023840">
    <property type="entry name" value="T7SS_Rv3446c"/>
</dbReference>
<feature type="region of interest" description="Disordered" evidence="1">
    <location>
        <begin position="162"/>
        <end position="187"/>
    </location>
</feature>
<comment type="caution">
    <text evidence="3">The sequence shown here is derived from an EMBL/GenBank/DDBJ whole genome shotgun (WGS) entry which is preliminary data.</text>
</comment>
<proteinExistence type="predicted"/>
<organism evidence="3 4">
    <name type="scientific">Corynebacterium sanguinis</name>
    <dbReference type="NCBI Taxonomy" id="2594913"/>
    <lineage>
        <taxon>Bacteria</taxon>
        <taxon>Bacillati</taxon>
        <taxon>Actinomycetota</taxon>
        <taxon>Actinomycetes</taxon>
        <taxon>Mycobacteriales</taxon>
        <taxon>Corynebacteriaceae</taxon>
        <taxon>Corynebacterium</taxon>
    </lineage>
</organism>
<dbReference type="Proteomes" id="UP000336646">
    <property type="component" value="Unassembled WGS sequence"/>
</dbReference>
<keyword evidence="2" id="KW-0812">Transmembrane</keyword>
<sequence length="313" mass="33003">MTTTAADITVTVNSDTTTFAGLANVRRDDHPTPAEIAGYIRSVLGPAPGNAHVRVVAEAEDFALIARALGGYDVELSHEPTSGRSGGKHAIRDAEPADFFDDGPIDIARPEAEAPGIFPLDGWQIVVIGIAVVLCFGAILSTVLAAGSGDGDVVAESEIEPAPEIETTSESEPSTSEQAPPPPTVISRQGLTVEVPAGFSVEVDGDMWRATGSDPDFRLQLAVDPLYQLPPEQLFTQIKAEIDADPTVELLSDDGTALTYREDSADGSHALWKTWAEADHQLSVGCHTRAEPTTVHSATCRMAMESATFSAAE</sequence>
<feature type="transmembrane region" description="Helical" evidence="2">
    <location>
        <begin position="125"/>
        <end position="147"/>
    </location>
</feature>
<dbReference type="RefSeq" id="WP_144689004.1">
    <property type="nucleotide sequence ID" value="NZ_JALXLI010000003.1"/>
</dbReference>
<dbReference type="EMBL" id="RXIR01000001">
    <property type="protein sequence ID" value="TVS30249.1"/>
    <property type="molecule type" value="Genomic_DNA"/>
</dbReference>
<name>A0A6C1U0W2_9CORY</name>
<evidence type="ECO:0000313" key="4">
    <source>
        <dbReference type="Proteomes" id="UP000336646"/>
    </source>
</evidence>
<dbReference type="OrthoDB" id="4428093at2"/>
<dbReference type="NCBIfam" id="TIGR03931">
    <property type="entry name" value="T7SS_Rv3446c"/>
    <property type="match status" value="1"/>
</dbReference>
<dbReference type="AlphaFoldDB" id="A0A6C1U0W2"/>
<keyword evidence="2" id="KW-1133">Transmembrane helix</keyword>
<gene>
    <name evidence="3" type="ORF">EKI59_00195</name>
</gene>
<keyword evidence="2" id="KW-0472">Membrane</keyword>
<protein>
    <submittedName>
        <fullName evidence="3">Type VII secretion-associated protein</fullName>
    </submittedName>
</protein>
<accession>A0A6C1U0W2</accession>
<evidence type="ECO:0000256" key="1">
    <source>
        <dbReference type="SAM" id="MobiDB-lite"/>
    </source>
</evidence>
<evidence type="ECO:0000313" key="3">
    <source>
        <dbReference type="EMBL" id="TVS30249.1"/>
    </source>
</evidence>